<evidence type="ECO:0000256" key="1">
    <source>
        <dbReference type="SAM" id="MobiDB-lite"/>
    </source>
</evidence>
<gene>
    <name evidence="2" type="ORF">AOQ84DRAFT_219758</name>
</gene>
<reference evidence="2 3" key="1">
    <citation type="journal article" date="2016" name="Nat. Commun.">
        <title>Ectomycorrhizal ecology is imprinted in the genome of the dominant symbiotic fungus Cenococcum geophilum.</title>
        <authorList>
            <consortium name="DOE Joint Genome Institute"/>
            <person name="Peter M."/>
            <person name="Kohler A."/>
            <person name="Ohm R.A."/>
            <person name="Kuo A."/>
            <person name="Krutzmann J."/>
            <person name="Morin E."/>
            <person name="Arend M."/>
            <person name="Barry K.W."/>
            <person name="Binder M."/>
            <person name="Choi C."/>
            <person name="Clum A."/>
            <person name="Copeland A."/>
            <person name="Grisel N."/>
            <person name="Haridas S."/>
            <person name="Kipfer T."/>
            <person name="LaButti K."/>
            <person name="Lindquist E."/>
            <person name="Lipzen A."/>
            <person name="Maire R."/>
            <person name="Meier B."/>
            <person name="Mihaltcheva S."/>
            <person name="Molinier V."/>
            <person name="Murat C."/>
            <person name="Poggeler S."/>
            <person name="Quandt C.A."/>
            <person name="Sperisen C."/>
            <person name="Tritt A."/>
            <person name="Tisserant E."/>
            <person name="Crous P.W."/>
            <person name="Henrissat B."/>
            <person name="Nehls U."/>
            <person name="Egli S."/>
            <person name="Spatafora J.W."/>
            <person name="Grigoriev I.V."/>
            <person name="Martin F.M."/>
        </authorList>
    </citation>
    <scope>NUCLEOTIDE SEQUENCE [LARGE SCALE GENOMIC DNA]</scope>
    <source>
        <strain evidence="2 3">CBS 207.34</strain>
    </source>
</reference>
<organism evidence="2 3">
    <name type="scientific">Glonium stellatum</name>
    <dbReference type="NCBI Taxonomy" id="574774"/>
    <lineage>
        <taxon>Eukaryota</taxon>
        <taxon>Fungi</taxon>
        <taxon>Dikarya</taxon>
        <taxon>Ascomycota</taxon>
        <taxon>Pezizomycotina</taxon>
        <taxon>Dothideomycetes</taxon>
        <taxon>Pleosporomycetidae</taxon>
        <taxon>Gloniales</taxon>
        <taxon>Gloniaceae</taxon>
        <taxon>Glonium</taxon>
    </lineage>
</organism>
<dbReference type="AlphaFoldDB" id="A0A8E2FDV8"/>
<evidence type="ECO:0000313" key="3">
    <source>
        <dbReference type="Proteomes" id="UP000250140"/>
    </source>
</evidence>
<dbReference type="Proteomes" id="UP000250140">
    <property type="component" value="Unassembled WGS sequence"/>
</dbReference>
<feature type="region of interest" description="Disordered" evidence="1">
    <location>
        <begin position="300"/>
        <end position="324"/>
    </location>
</feature>
<sequence>MGQLAGSEAMRQNADAADLAASNKHDQKSTPTSGFVRPATEDVHTAQSAPAGPLFLKPANRRPCLAHGDQMAVGMPADGTAVLSIPSRRPHKIKSSLSECYMGKTSRLAARWPACVCLRACRVQPLPGLLSVPVTPVNVTLPLAPAVLVLAALQQTATTKPPLPPRGLDSIAPRRNESASLIRLVSVLAVSVARSMVSRRVRHTSLTLHTYACPGCTLLFTTVMLYAVFHALRRVPESIHALSPYLSAASVAQAGVCTSIRQWQLQGHRMVWISLHHEALSIKTSSRDFIYKSALPAPDPLSSLPRPTPDSCHHGPDPRSSPFPLAHPRQSLFQDFGAWVTIHNHTQQFCSPHWLAQNLSPRPRFAQIIPGVLDKYYASQEAG</sequence>
<accession>A0A8E2FDV8</accession>
<protein>
    <submittedName>
        <fullName evidence="2">Uncharacterized protein</fullName>
    </submittedName>
</protein>
<dbReference type="EMBL" id="KV748453">
    <property type="protein sequence ID" value="OCL15397.1"/>
    <property type="molecule type" value="Genomic_DNA"/>
</dbReference>
<keyword evidence="3" id="KW-1185">Reference proteome</keyword>
<evidence type="ECO:0000313" key="2">
    <source>
        <dbReference type="EMBL" id="OCL15397.1"/>
    </source>
</evidence>
<proteinExistence type="predicted"/>
<feature type="region of interest" description="Disordered" evidence="1">
    <location>
        <begin position="1"/>
        <end position="37"/>
    </location>
</feature>
<name>A0A8E2FDV8_9PEZI</name>